<dbReference type="SUPFAM" id="SSF46894">
    <property type="entry name" value="C-terminal effector domain of the bipartite response regulators"/>
    <property type="match status" value="1"/>
</dbReference>
<dbReference type="RefSeq" id="WP_133588038.1">
    <property type="nucleotide sequence ID" value="NZ_SNVV01000001.1"/>
</dbReference>
<dbReference type="PROSITE" id="PS50043">
    <property type="entry name" value="HTH_LUXR_2"/>
    <property type="match status" value="1"/>
</dbReference>
<protein>
    <submittedName>
        <fullName evidence="5">Regulatory LuxR family protein</fullName>
    </submittedName>
</protein>
<dbReference type="InterPro" id="IPR000792">
    <property type="entry name" value="Tscrpt_reg_LuxR_C"/>
</dbReference>
<feature type="domain" description="HTH luxR-type" evidence="4">
    <location>
        <begin position="205"/>
        <end position="270"/>
    </location>
</feature>
<dbReference type="OrthoDB" id="7009766at2"/>
<keyword evidence="6" id="KW-1185">Reference proteome</keyword>
<dbReference type="PANTHER" id="PTHR44688:SF16">
    <property type="entry name" value="DNA-BINDING TRANSCRIPTIONAL ACTIVATOR DEVR_DOSR"/>
    <property type="match status" value="1"/>
</dbReference>
<dbReference type="AlphaFoldDB" id="A0A4R6EFS2"/>
<dbReference type="CDD" id="cd06170">
    <property type="entry name" value="LuxR_C_like"/>
    <property type="match status" value="1"/>
</dbReference>
<dbReference type="PANTHER" id="PTHR44688">
    <property type="entry name" value="DNA-BINDING TRANSCRIPTIONAL ACTIVATOR DEVR_DOSR"/>
    <property type="match status" value="1"/>
</dbReference>
<dbReference type="InterPro" id="IPR016032">
    <property type="entry name" value="Sig_transdc_resp-reg_C-effctor"/>
</dbReference>
<reference evidence="5 6" key="1">
    <citation type="submission" date="2019-03" db="EMBL/GenBank/DDBJ databases">
        <title>Genomic Encyclopedia of Type Strains, Phase IV (KMG-IV): sequencing the most valuable type-strain genomes for metagenomic binning, comparative biology and taxonomic classification.</title>
        <authorList>
            <person name="Goeker M."/>
        </authorList>
    </citation>
    <scope>NUCLEOTIDE SEQUENCE [LARGE SCALE GENOMIC DNA]</scope>
    <source>
        <strain evidence="5 6">DSM 12121</strain>
    </source>
</reference>
<evidence type="ECO:0000313" key="6">
    <source>
        <dbReference type="Proteomes" id="UP000295129"/>
    </source>
</evidence>
<evidence type="ECO:0000256" key="3">
    <source>
        <dbReference type="ARBA" id="ARBA00023163"/>
    </source>
</evidence>
<dbReference type="Pfam" id="PF00196">
    <property type="entry name" value="GerE"/>
    <property type="match status" value="1"/>
</dbReference>
<dbReference type="PROSITE" id="PS00622">
    <property type="entry name" value="HTH_LUXR_1"/>
    <property type="match status" value="1"/>
</dbReference>
<keyword evidence="2" id="KW-0238">DNA-binding</keyword>
<name>A0A4R6EFS2_9RHOO</name>
<dbReference type="Proteomes" id="UP000295129">
    <property type="component" value="Unassembled WGS sequence"/>
</dbReference>
<dbReference type="InterPro" id="IPR036388">
    <property type="entry name" value="WH-like_DNA-bd_sf"/>
</dbReference>
<keyword evidence="3" id="KW-0804">Transcription</keyword>
<dbReference type="SMART" id="SM00421">
    <property type="entry name" value="HTH_LUXR"/>
    <property type="match status" value="1"/>
</dbReference>
<evidence type="ECO:0000259" key="4">
    <source>
        <dbReference type="PROSITE" id="PS50043"/>
    </source>
</evidence>
<keyword evidence="1" id="KW-0805">Transcription regulation</keyword>
<dbReference type="Gene3D" id="1.10.10.10">
    <property type="entry name" value="Winged helix-like DNA-binding domain superfamily/Winged helix DNA-binding domain"/>
    <property type="match status" value="1"/>
</dbReference>
<dbReference type="GO" id="GO:0003677">
    <property type="term" value="F:DNA binding"/>
    <property type="evidence" value="ECO:0007669"/>
    <property type="project" value="UniProtKB-KW"/>
</dbReference>
<comment type="caution">
    <text evidence="5">The sequence shown here is derived from an EMBL/GenBank/DDBJ whole genome shotgun (WGS) entry which is preliminary data.</text>
</comment>
<evidence type="ECO:0000256" key="2">
    <source>
        <dbReference type="ARBA" id="ARBA00023125"/>
    </source>
</evidence>
<proteinExistence type="predicted"/>
<accession>A0A4R6EFS2</accession>
<sequence length="275" mass="30216">MLTWQLGARAPAAPCADADVFLAGIVDAIGESDFGTVALRTLNHAVAIDFWSVYCLPVGQPASAPPRMYVSGALRGPDVSGDCFRSYRGGLWRADRTFSGASRLAAQGAAAMTLWNEAEIPSPHRDRIYRRHDIRERLSIVGGEAGELLAVNLYRYQKSGSYREREIDGVQSLARSLYASVRKHIRLQRSLEATAPQQPDVAALLQARCPALTRRELEVCARLLRGWTYDGIAADLGLSPTSVKTYRGRAFDRLGIHFRSELFSLVLPLTLPSDS</sequence>
<evidence type="ECO:0000313" key="5">
    <source>
        <dbReference type="EMBL" id="TDN57139.1"/>
    </source>
</evidence>
<gene>
    <name evidence="5" type="ORF">C7389_101524</name>
</gene>
<evidence type="ECO:0000256" key="1">
    <source>
        <dbReference type="ARBA" id="ARBA00023015"/>
    </source>
</evidence>
<dbReference type="EMBL" id="SNVV01000001">
    <property type="protein sequence ID" value="TDN57139.1"/>
    <property type="molecule type" value="Genomic_DNA"/>
</dbReference>
<dbReference type="GO" id="GO:0006355">
    <property type="term" value="P:regulation of DNA-templated transcription"/>
    <property type="evidence" value="ECO:0007669"/>
    <property type="project" value="InterPro"/>
</dbReference>
<organism evidence="5 6">
    <name type="scientific">Azoarcus indigens</name>
    <dbReference type="NCBI Taxonomy" id="29545"/>
    <lineage>
        <taxon>Bacteria</taxon>
        <taxon>Pseudomonadati</taxon>
        <taxon>Pseudomonadota</taxon>
        <taxon>Betaproteobacteria</taxon>
        <taxon>Rhodocyclales</taxon>
        <taxon>Zoogloeaceae</taxon>
        <taxon>Azoarcus</taxon>
    </lineage>
</organism>